<keyword evidence="3 7" id="KW-0479">Metal-binding</keyword>
<evidence type="ECO:0000256" key="1">
    <source>
        <dbReference type="ARBA" id="ARBA00010617"/>
    </source>
</evidence>
<protein>
    <submittedName>
        <fullName evidence="9">Steroid 17-alpha-hydroxylase/17,20 lyase-like isoform X2</fullName>
    </submittedName>
</protein>
<evidence type="ECO:0000313" key="9">
    <source>
        <dbReference type="RefSeq" id="XP_022250291.1"/>
    </source>
</evidence>
<dbReference type="InterPro" id="IPR002401">
    <property type="entry name" value="Cyt_P450_E_grp-I"/>
</dbReference>
<dbReference type="Gene3D" id="1.10.630.10">
    <property type="entry name" value="Cytochrome P450"/>
    <property type="match status" value="1"/>
</dbReference>
<dbReference type="PANTHER" id="PTHR24289:SF1">
    <property type="entry name" value="STEROID 17-ALPHA-HYDROXYLASE_17,20 LYASE"/>
    <property type="match status" value="1"/>
</dbReference>
<dbReference type="InterPro" id="IPR017972">
    <property type="entry name" value="Cyt_P450_CS"/>
</dbReference>
<accession>A0ABM1T335</accession>
<comment type="similarity">
    <text evidence="1 7">Belongs to the cytochrome P450 family.</text>
</comment>
<dbReference type="PANTHER" id="PTHR24289">
    <property type="entry name" value="STEROID 17-ALPHA-HYDROXYLASE/17,20 LYASE"/>
    <property type="match status" value="1"/>
</dbReference>
<name>A0ABM1T335_LIMPO</name>
<dbReference type="PRINTS" id="PR00385">
    <property type="entry name" value="P450"/>
</dbReference>
<dbReference type="InterPro" id="IPR001128">
    <property type="entry name" value="Cyt_P450"/>
</dbReference>
<evidence type="ECO:0000313" key="8">
    <source>
        <dbReference type="Proteomes" id="UP000694941"/>
    </source>
</evidence>
<proteinExistence type="inferred from homology"/>
<keyword evidence="8" id="KW-1185">Reference proteome</keyword>
<gene>
    <name evidence="9" type="primary">LOC106466549</name>
</gene>
<dbReference type="SUPFAM" id="SSF48264">
    <property type="entry name" value="Cytochrome P450"/>
    <property type="match status" value="1"/>
</dbReference>
<evidence type="ECO:0000256" key="5">
    <source>
        <dbReference type="ARBA" id="ARBA00023004"/>
    </source>
</evidence>
<dbReference type="GeneID" id="106466549"/>
<evidence type="ECO:0000256" key="6">
    <source>
        <dbReference type="ARBA" id="ARBA00023033"/>
    </source>
</evidence>
<keyword evidence="2 7" id="KW-0349">Heme</keyword>
<evidence type="ECO:0000256" key="3">
    <source>
        <dbReference type="ARBA" id="ARBA00022723"/>
    </source>
</evidence>
<dbReference type="PROSITE" id="PS00086">
    <property type="entry name" value="CYTOCHROME_P450"/>
    <property type="match status" value="1"/>
</dbReference>
<reference evidence="9" key="1">
    <citation type="submission" date="2025-08" db="UniProtKB">
        <authorList>
            <consortium name="RefSeq"/>
        </authorList>
    </citation>
    <scope>IDENTIFICATION</scope>
    <source>
        <tissue evidence="9">Muscle</tissue>
    </source>
</reference>
<keyword evidence="6 7" id="KW-0503">Monooxygenase</keyword>
<dbReference type="PRINTS" id="PR00463">
    <property type="entry name" value="EP450I"/>
</dbReference>
<evidence type="ECO:0000256" key="4">
    <source>
        <dbReference type="ARBA" id="ARBA00023002"/>
    </source>
</evidence>
<dbReference type="RefSeq" id="XP_022250291.1">
    <property type="nucleotide sequence ID" value="XM_022394583.1"/>
</dbReference>
<dbReference type="Proteomes" id="UP000694941">
    <property type="component" value="Unplaced"/>
</dbReference>
<organism evidence="8 9">
    <name type="scientific">Limulus polyphemus</name>
    <name type="common">Atlantic horseshoe crab</name>
    <dbReference type="NCBI Taxonomy" id="6850"/>
    <lineage>
        <taxon>Eukaryota</taxon>
        <taxon>Metazoa</taxon>
        <taxon>Ecdysozoa</taxon>
        <taxon>Arthropoda</taxon>
        <taxon>Chelicerata</taxon>
        <taxon>Merostomata</taxon>
        <taxon>Xiphosura</taxon>
        <taxon>Limulidae</taxon>
        <taxon>Limulus</taxon>
    </lineage>
</organism>
<dbReference type="InterPro" id="IPR036396">
    <property type="entry name" value="Cyt_P450_sf"/>
</dbReference>
<sequence length="454" mass="52042">MLPDRYSRTPQLSRLLASLQQKYGNLFTSWGCGKPYIIVSDWDLMKEALVSKRNHFLGRPQNITARMMNAGYANLVFMDYGPEWEVLRKLVHSAIRKYVMSEKLANLVPELVDEAVDRMLEEKMPFDPLEHARLIVSNILAGIAFGKKFHASDPDFIVIKNAPEVIYWELRNGLPSDFFPALRLFFLHREWKVKKAYREFLDVIQKQYTEHCKTYEDGKIRNFTDAVICAREEAEQEEKDCLKYLSIGNLVLVLAVLFGGGVDTTLTALRWILLLLGNSPEIQDKIEKELRTSIGDRCVVQTDKASCPYTFAVVMETLRFASVIGLSLEHVSLLHTELGGHKLPKGTSVVFNLYSIHQNKEHWGDPENFRPERFLDSEGQLLSHQLTHYVPFGLGRRQCPGEKLAYVNLFLMLARLIQRCKVFLSTGPGTANTDPKPISVVTMPRDYKVFLEKR</sequence>
<keyword evidence="5 7" id="KW-0408">Iron</keyword>
<keyword evidence="4 7" id="KW-0560">Oxidoreductase</keyword>
<evidence type="ECO:0000256" key="7">
    <source>
        <dbReference type="RuleBase" id="RU000461"/>
    </source>
</evidence>
<dbReference type="Pfam" id="PF00067">
    <property type="entry name" value="p450"/>
    <property type="match status" value="1"/>
</dbReference>
<evidence type="ECO:0000256" key="2">
    <source>
        <dbReference type="ARBA" id="ARBA00022617"/>
    </source>
</evidence>